<dbReference type="InterPro" id="IPR014284">
    <property type="entry name" value="RNA_pol_sigma-70_dom"/>
</dbReference>
<evidence type="ECO:0000313" key="7">
    <source>
        <dbReference type="EMBL" id="MBO0948300.1"/>
    </source>
</evidence>
<evidence type="ECO:0000256" key="2">
    <source>
        <dbReference type="ARBA" id="ARBA00023015"/>
    </source>
</evidence>
<feature type="domain" description="RNA polymerase sigma factor 70 region 4 type 2" evidence="6">
    <location>
        <begin position="123"/>
        <end position="174"/>
    </location>
</feature>
<dbReference type="SUPFAM" id="SSF88659">
    <property type="entry name" value="Sigma3 and sigma4 domains of RNA polymerase sigma factors"/>
    <property type="match status" value="1"/>
</dbReference>
<dbReference type="PANTHER" id="PTHR43133">
    <property type="entry name" value="RNA POLYMERASE ECF-TYPE SIGMA FACTO"/>
    <property type="match status" value="1"/>
</dbReference>
<keyword evidence="2" id="KW-0805">Transcription regulation</keyword>
<dbReference type="NCBIfam" id="TIGR02937">
    <property type="entry name" value="sigma70-ECF"/>
    <property type="match status" value="1"/>
</dbReference>
<evidence type="ECO:0000313" key="8">
    <source>
        <dbReference type="Proteomes" id="UP000664628"/>
    </source>
</evidence>
<evidence type="ECO:0000256" key="4">
    <source>
        <dbReference type="ARBA" id="ARBA00023163"/>
    </source>
</evidence>
<organism evidence="7 8">
    <name type="scientific">Fibrella forsythiae</name>
    <dbReference type="NCBI Taxonomy" id="2817061"/>
    <lineage>
        <taxon>Bacteria</taxon>
        <taxon>Pseudomonadati</taxon>
        <taxon>Bacteroidota</taxon>
        <taxon>Cytophagia</taxon>
        <taxon>Cytophagales</taxon>
        <taxon>Spirosomataceae</taxon>
        <taxon>Fibrella</taxon>
    </lineage>
</organism>
<dbReference type="CDD" id="cd06171">
    <property type="entry name" value="Sigma70_r4"/>
    <property type="match status" value="1"/>
</dbReference>
<dbReference type="Proteomes" id="UP000664628">
    <property type="component" value="Unassembled WGS sequence"/>
</dbReference>
<keyword evidence="3" id="KW-0731">Sigma factor</keyword>
<dbReference type="RefSeq" id="WP_207328285.1">
    <property type="nucleotide sequence ID" value="NZ_JAFMYW010000002.1"/>
</dbReference>
<keyword evidence="8" id="KW-1185">Reference proteome</keyword>
<dbReference type="Pfam" id="PF04542">
    <property type="entry name" value="Sigma70_r2"/>
    <property type="match status" value="1"/>
</dbReference>
<evidence type="ECO:0000259" key="6">
    <source>
        <dbReference type="Pfam" id="PF08281"/>
    </source>
</evidence>
<evidence type="ECO:0000256" key="3">
    <source>
        <dbReference type="ARBA" id="ARBA00023082"/>
    </source>
</evidence>
<dbReference type="PANTHER" id="PTHR43133:SF46">
    <property type="entry name" value="RNA POLYMERASE SIGMA-70 FACTOR ECF SUBFAMILY"/>
    <property type="match status" value="1"/>
</dbReference>
<evidence type="ECO:0000259" key="5">
    <source>
        <dbReference type="Pfam" id="PF04542"/>
    </source>
</evidence>
<proteinExistence type="inferred from homology"/>
<dbReference type="Pfam" id="PF08281">
    <property type="entry name" value="Sigma70_r4_2"/>
    <property type="match status" value="1"/>
</dbReference>
<dbReference type="InterPro" id="IPR013249">
    <property type="entry name" value="RNA_pol_sigma70_r4_t2"/>
</dbReference>
<gene>
    <name evidence="7" type="ORF">J2I46_06895</name>
</gene>
<comment type="similarity">
    <text evidence="1">Belongs to the sigma-70 factor family. ECF subfamily.</text>
</comment>
<dbReference type="InterPro" id="IPR013325">
    <property type="entry name" value="RNA_pol_sigma_r2"/>
</dbReference>
<name>A0ABS3JE75_9BACT</name>
<accession>A0ABS3JE75</accession>
<dbReference type="InterPro" id="IPR036388">
    <property type="entry name" value="WH-like_DNA-bd_sf"/>
</dbReference>
<sequence length="196" mass="22404">MALSIPYYLSESQLVVALQRGEARAQKIVYERYANRMMAICLRYVANQADAEDVLIESFMRVFERVNQFRSEGSFEGWIRRIMVTESLMFLRKNKSLRQEISLESVTEEPDYQWADEALQANDLLRLVAQLPDGYRTIFNLYAIEGYSHAEIASLTGISEGTSKSQLSRARALLQQRIKTLETDVKSAPEYGKAAS</sequence>
<dbReference type="SUPFAM" id="SSF88946">
    <property type="entry name" value="Sigma2 domain of RNA polymerase sigma factors"/>
    <property type="match status" value="1"/>
</dbReference>
<reference evidence="7 8" key="1">
    <citation type="submission" date="2021-03" db="EMBL/GenBank/DDBJ databases">
        <title>Fibrella sp. HMF5405 genome sequencing and assembly.</title>
        <authorList>
            <person name="Kang H."/>
            <person name="Kim H."/>
            <person name="Bae S."/>
            <person name="Joh K."/>
        </authorList>
    </citation>
    <scope>NUCLEOTIDE SEQUENCE [LARGE SCALE GENOMIC DNA]</scope>
    <source>
        <strain evidence="7 8">HMF5405</strain>
    </source>
</reference>
<dbReference type="Gene3D" id="1.10.1740.10">
    <property type="match status" value="1"/>
</dbReference>
<evidence type="ECO:0000256" key="1">
    <source>
        <dbReference type="ARBA" id="ARBA00010641"/>
    </source>
</evidence>
<dbReference type="EMBL" id="JAFMYW010000002">
    <property type="protein sequence ID" value="MBO0948300.1"/>
    <property type="molecule type" value="Genomic_DNA"/>
</dbReference>
<protein>
    <submittedName>
        <fullName evidence="7">Sigma-70 family RNA polymerase sigma factor</fullName>
    </submittedName>
</protein>
<dbReference type="InterPro" id="IPR013324">
    <property type="entry name" value="RNA_pol_sigma_r3/r4-like"/>
</dbReference>
<dbReference type="Gene3D" id="1.10.10.10">
    <property type="entry name" value="Winged helix-like DNA-binding domain superfamily/Winged helix DNA-binding domain"/>
    <property type="match status" value="1"/>
</dbReference>
<dbReference type="InterPro" id="IPR007627">
    <property type="entry name" value="RNA_pol_sigma70_r2"/>
</dbReference>
<feature type="domain" description="RNA polymerase sigma-70 region 2" evidence="5">
    <location>
        <begin position="30"/>
        <end position="95"/>
    </location>
</feature>
<comment type="caution">
    <text evidence="7">The sequence shown here is derived from an EMBL/GenBank/DDBJ whole genome shotgun (WGS) entry which is preliminary data.</text>
</comment>
<keyword evidence="4" id="KW-0804">Transcription</keyword>
<dbReference type="InterPro" id="IPR039425">
    <property type="entry name" value="RNA_pol_sigma-70-like"/>
</dbReference>